<reference evidence="3" key="1">
    <citation type="journal article" date="2019" name="Int. J. Syst. Evol. Microbiol.">
        <title>The Global Catalogue of Microorganisms (GCM) 10K type strain sequencing project: providing services to taxonomists for standard genome sequencing and annotation.</title>
        <authorList>
            <consortium name="The Broad Institute Genomics Platform"/>
            <consortium name="The Broad Institute Genome Sequencing Center for Infectious Disease"/>
            <person name="Wu L."/>
            <person name="Ma J."/>
        </authorList>
    </citation>
    <scope>NUCLEOTIDE SEQUENCE [LARGE SCALE GENOMIC DNA]</scope>
    <source>
        <strain evidence="3">CGMCC 4.5798</strain>
    </source>
</reference>
<dbReference type="RefSeq" id="WP_379768714.1">
    <property type="nucleotide sequence ID" value="NZ_JBHSMZ010000004.1"/>
</dbReference>
<keyword evidence="1" id="KW-0812">Transmembrane</keyword>
<evidence type="ECO:0000313" key="2">
    <source>
        <dbReference type="EMBL" id="MFC5548209.1"/>
    </source>
</evidence>
<proteinExistence type="predicted"/>
<dbReference type="Pfam" id="PF11351">
    <property type="entry name" value="GTA_holin_3TM"/>
    <property type="match status" value="1"/>
</dbReference>
<keyword evidence="3" id="KW-1185">Reference proteome</keyword>
<accession>A0ABW0RTT0</accession>
<protein>
    <submittedName>
        <fullName evidence="2">Holin family protein</fullName>
    </submittedName>
</protein>
<dbReference type="InterPro" id="IPR021497">
    <property type="entry name" value="GTA_holin_3TM"/>
</dbReference>
<dbReference type="EMBL" id="JBHSMZ010000004">
    <property type="protein sequence ID" value="MFC5548209.1"/>
    <property type="molecule type" value="Genomic_DNA"/>
</dbReference>
<sequence length="136" mass="14494">MWQTLIPILGNVLDKLFPDPKAAADAKLEVMRLAQTGELAQLNADLQMAQGQMEINKVEAASTSLFVAGWRPAIGWVCGAAFAFKFILGPSAVVLMAMAGRPITLPVFDFTEMSTILMGMLGLGALRTVEKVKGAA</sequence>
<feature type="transmembrane region" description="Helical" evidence="1">
    <location>
        <begin position="73"/>
        <end position="95"/>
    </location>
</feature>
<evidence type="ECO:0000256" key="1">
    <source>
        <dbReference type="SAM" id="Phobius"/>
    </source>
</evidence>
<name>A0ABW0RTT0_9BURK</name>
<gene>
    <name evidence="2" type="ORF">ACFPO9_06735</name>
</gene>
<organism evidence="2 3">
    <name type="scientific">Massilia aerilata</name>
    <dbReference type="NCBI Taxonomy" id="453817"/>
    <lineage>
        <taxon>Bacteria</taxon>
        <taxon>Pseudomonadati</taxon>
        <taxon>Pseudomonadota</taxon>
        <taxon>Betaproteobacteria</taxon>
        <taxon>Burkholderiales</taxon>
        <taxon>Oxalobacteraceae</taxon>
        <taxon>Telluria group</taxon>
        <taxon>Massilia</taxon>
    </lineage>
</organism>
<keyword evidence="1" id="KW-1133">Transmembrane helix</keyword>
<evidence type="ECO:0000313" key="3">
    <source>
        <dbReference type="Proteomes" id="UP001596086"/>
    </source>
</evidence>
<dbReference type="Proteomes" id="UP001596086">
    <property type="component" value="Unassembled WGS sequence"/>
</dbReference>
<comment type="caution">
    <text evidence="2">The sequence shown here is derived from an EMBL/GenBank/DDBJ whole genome shotgun (WGS) entry which is preliminary data.</text>
</comment>
<keyword evidence="1" id="KW-0472">Membrane</keyword>